<dbReference type="Proteomes" id="UP000694389">
    <property type="component" value="Unassembled WGS sequence"/>
</dbReference>
<dbReference type="InterPro" id="IPR016185">
    <property type="entry name" value="PreATP-grasp_dom_sf"/>
</dbReference>
<feature type="binding site" evidence="14">
    <location>
        <position position="426"/>
    </location>
    <ligand>
        <name>substrate</name>
    </ligand>
</feature>
<keyword evidence="9 13" id="KW-0547">Nucleotide-binding</keyword>
<comment type="catalytic activity">
    <reaction evidence="12">
        <text>gamma-L-glutamyl-L-cysteine + glycine + ATP = glutathione + ADP + phosphate + H(+)</text>
        <dbReference type="Rhea" id="RHEA:13557"/>
        <dbReference type="ChEBI" id="CHEBI:15378"/>
        <dbReference type="ChEBI" id="CHEBI:30616"/>
        <dbReference type="ChEBI" id="CHEBI:43474"/>
        <dbReference type="ChEBI" id="CHEBI:57305"/>
        <dbReference type="ChEBI" id="CHEBI:57925"/>
        <dbReference type="ChEBI" id="CHEBI:58173"/>
        <dbReference type="ChEBI" id="CHEBI:456216"/>
        <dbReference type="EC" id="6.3.2.3"/>
    </reaction>
    <physiologicalReaction direction="left-to-right" evidence="12">
        <dbReference type="Rhea" id="RHEA:13558"/>
    </physiologicalReaction>
</comment>
<evidence type="ECO:0000256" key="3">
    <source>
        <dbReference type="ARBA" id="ARBA00011738"/>
    </source>
</evidence>
<evidence type="ECO:0000256" key="5">
    <source>
        <dbReference type="ARBA" id="ARBA00020821"/>
    </source>
</evidence>
<evidence type="ECO:0000256" key="2">
    <source>
        <dbReference type="ARBA" id="ARBA00010385"/>
    </source>
</evidence>
<dbReference type="PIRSF" id="PIRSF001558">
    <property type="entry name" value="GSHase"/>
    <property type="match status" value="1"/>
</dbReference>
<dbReference type="UniPathway" id="UPA00142">
    <property type="reaction ID" value="UER00210"/>
</dbReference>
<comment type="pathway">
    <text evidence="1 13">Sulfur metabolism; glutathione biosynthesis; glutathione from L-cysteine and L-glutamate: step 2/2.</text>
</comment>
<dbReference type="Gene3D" id="1.10.1080.10">
    <property type="entry name" value="Glutathione Synthetase, Chain A, domain 3"/>
    <property type="match status" value="1"/>
</dbReference>
<comment type="subunit">
    <text evidence="3">Homodimer.</text>
</comment>
<reference evidence="17" key="1">
    <citation type="submission" date="2025-08" db="UniProtKB">
        <authorList>
            <consortium name="Ensembl"/>
        </authorList>
    </citation>
    <scope>IDENTIFICATION</scope>
</reference>
<keyword evidence="6 13" id="KW-0436">Ligase</keyword>
<evidence type="ECO:0000256" key="6">
    <source>
        <dbReference type="ARBA" id="ARBA00022598"/>
    </source>
</evidence>
<feature type="binding site" evidence="14">
    <location>
        <begin position="340"/>
        <end position="349"/>
    </location>
    <ligand>
        <name>ATP</name>
        <dbReference type="ChEBI" id="CHEBI:30616"/>
    </ligand>
</feature>
<proteinExistence type="inferred from homology"/>
<dbReference type="GO" id="GO:0005524">
    <property type="term" value="F:ATP binding"/>
    <property type="evidence" value="ECO:0007669"/>
    <property type="project" value="UniProtKB-UniRule"/>
</dbReference>
<comment type="cofactor">
    <cofactor evidence="13 15">
        <name>Mg(2+)</name>
        <dbReference type="ChEBI" id="CHEBI:18420"/>
    </cofactor>
    <text evidence="13 15">Binds 1 Mg(2+) ion per subunit.</text>
</comment>
<dbReference type="SUPFAM" id="SSF52440">
    <property type="entry name" value="PreATP-grasp domain"/>
    <property type="match status" value="1"/>
</dbReference>
<dbReference type="EC" id="6.3.2.3" evidence="4 13"/>
<evidence type="ECO:0000256" key="12">
    <source>
        <dbReference type="ARBA" id="ARBA00048871"/>
    </source>
</evidence>
<dbReference type="NCBIfam" id="TIGR01986">
    <property type="entry name" value="glut_syn_euk"/>
    <property type="match status" value="1"/>
</dbReference>
<dbReference type="Gene3D" id="3.30.1490.50">
    <property type="match status" value="1"/>
</dbReference>
<keyword evidence="11 13" id="KW-0460">Magnesium</keyword>
<keyword evidence="10 13" id="KW-0067">ATP-binding</keyword>
<dbReference type="Gene3D" id="3.30.1490.80">
    <property type="match status" value="1"/>
</dbReference>
<comment type="similarity">
    <text evidence="2 13">Belongs to the eukaryotic GSH synthase family.</text>
</comment>
<evidence type="ECO:0000313" key="17">
    <source>
        <dbReference type="Ensembl" id="ENSDLAP00005027059.2"/>
    </source>
</evidence>
<feature type="binding site" evidence="14">
    <location>
        <position position="112"/>
    </location>
    <ligand>
        <name>ATP</name>
        <dbReference type="ChEBI" id="CHEBI:30616"/>
    </ligand>
</feature>
<evidence type="ECO:0000256" key="10">
    <source>
        <dbReference type="ARBA" id="ARBA00022840"/>
    </source>
</evidence>
<evidence type="ECO:0000256" key="4">
    <source>
        <dbReference type="ARBA" id="ARBA00012214"/>
    </source>
</evidence>
<keyword evidence="8 13" id="KW-0479">Metal-binding</keyword>
<evidence type="ECO:0000256" key="9">
    <source>
        <dbReference type="ARBA" id="ARBA00022741"/>
    </source>
</evidence>
<dbReference type="GeneTree" id="ENSGT00390000013764"/>
<dbReference type="InterPro" id="IPR037013">
    <property type="entry name" value="GSH-S_sub-bd_sf"/>
</dbReference>
<evidence type="ECO:0000256" key="1">
    <source>
        <dbReference type="ARBA" id="ARBA00004965"/>
    </source>
</evidence>
<dbReference type="GO" id="GO:0004363">
    <property type="term" value="F:glutathione synthase activity"/>
    <property type="evidence" value="ECO:0007669"/>
    <property type="project" value="UniProtKB-UniRule"/>
</dbReference>
<feature type="binding site" evidence="14">
    <location>
        <position position="351"/>
    </location>
    <ligand>
        <name>ATP</name>
        <dbReference type="ChEBI" id="CHEBI:30616"/>
    </ligand>
</feature>
<feature type="domain" description="Glutathione synthase substrate-binding" evidence="16">
    <location>
        <begin position="206"/>
        <end position="278"/>
    </location>
</feature>
<protein>
    <recommendedName>
        <fullName evidence="5 13">Glutathione synthetase</fullName>
        <shortName evidence="13">GSH-S</shortName>
        <ecNumber evidence="4 13">6.3.2.3</ecNumber>
    </recommendedName>
</protein>
<feature type="binding site" evidence="15">
    <location>
        <position position="114"/>
    </location>
    <ligand>
        <name>Mg(2+)</name>
        <dbReference type="ChEBI" id="CHEBI:18420"/>
    </ligand>
</feature>
<dbReference type="Gene3D" id="3.30.470.20">
    <property type="entry name" value="ATP-grasp fold, B domain"/>
    <property type="match status" value="1"/>
</dbReference>
<evidence type="ECO:0000313" key="18">
    <source>
        <dbReference type="Proteomes" id="UP000694389"/>
    </source>
</evidence>
<dbReference type="InterPro" id="IPR014042">
    <property type="entry name" value="Glutathione_synthase_a-hlx"/>
</dbReference>
<dbReference type="PANTHER" id="PTHR11130:SF0">
    <property type="entry name" value="GLUTATHIONE SYNTHETASE"/>
    <property type="match status" value="1"/>
</dbReference>
<evidence type="ECO:0000256" key="11">
    <source>
        <dbReference type="ARBA" id="ARBA00022842"/>
    </source>
</evidence>
<dbReference type="SUPFAM" id="SSF56059">
    <property type="entry name" value="Glutathione synthetase ATP-binding domain-like"/>
    <property type="match status" value="1"/>
</dbReference>
<dbReference type="Gene3D" id="3.40.50.1760">
    <property type="entry name" value="Glutathione synthase, substrate-binding domain superfamily, eukaryotic"/>
    <property type="match status" value="1"/>
</dbReference>
<dbReference type="InterPro" id="IPR005615">
    <property type="entry name" value="Glutathione_synthase"/>
</dbReference>
<dbReference type="AlphaFoldDB" id="A0A8C4F0R2"/>
<reference evidence="17" key="2">
    <citation type="submission" date="2025-09" db="UniProtKB">
        <authorList>
            <consortium name="Ensembl"/>
        </authorList>
    </citation>
    <scope>IDENTIFICATION</scope>
</reference>
<sequence length="450" mass="50509">MRIQETPNSSELVTYAPFTLFPTPVPKAVFLQALAVQTHYNTLVDKISQDTDFLEEALSSTIAVDDFTARLFKLHQQILKEGRSQSIVLGLNRSDYMLDQRDDGSSSLKQIEINTFAASFGGLSSRTPDVHRHVLKVAGRLEESQNILDNNPAAGLARAVAKAWELYGSERHDHICNFDPLWLEIVGLSCEWCEKWCTWLSMCFRNIPTKRKRFDDVCKTGSLDQDKRLFVDGQEVAVVYFRNGYMPQNYISEQTWDARLLMERSLAVKCPDISTHLAGTKKVQQVLTRPGVLEKFFPDQPQVVEQIRATFAGLYTLDMGPEGDKTVTMALEEPDRYVLKPQREGGGNNIYGSEICQVLQGVKGSTERMAYILMDKIHPAPVQNYLLRRDAPLQLNNCLSELGVFGTYVRQGKDMVMNECVGHLLRTKSSEHSDGGVAAGVAVLDNPLLI</sequence>
<evidence type="ECO:0000256" key="7">
    <source>
        <dbReference type="ARBA" id="ARBA00022684"/>
    </source>
</evidence>
<dbReference type="InterPro" id="IPR014049">
    <property type="entry name" value="Glutathione_synthase_N_euk"/>
</dbReference>
<gene>
    <name evidence="17" type="primary">gss</name>
</gene>
<dbReference type="InterPro" id="IPR014709">
    <property type="entry name" value="Glutathione_synthase_C_euk"/>
</dbReference>
<evidence type="ECO:0000256" key="13">
    <source>
        <dbReference type="PIRNR" id="PIRNR001558"/>
    </source>
</evidence>
<feature type="binding site" evidence="14">
    <location>
        <position position="401"/>
    </location>
    <ligand>
        <name>ATP</name>
        <dbReference type="ChEBI" id="CHEBI:30616"/>
    </ligand>
</feature>
<feature type="binding site" evidence="14">
    <location>
        <position position="428"/>
    </location>
    <ligand>
        <name>ATP</name>
        <dbReference type="ChEBI" id="CHEBI:30616"/>
    </ligand>
</feature>
<keyword evidence="7 13" id="KW-0317">Glutathione biosynthesis</keyword>
<accession>A0A8C4F0R2</accession>
<dbReference type="GO" id="GO:0043295">
    <property type="term" value="F:glutathione binding"/>
    <property type="evidence" value="ECO:0007669"/>
    <property type="project" value="UniProtKB-UniRule"/>
</dbReference>
<name>A0A8C4F0R2_DICLA</name>
<evidence type="ECO:0000259" key="16">
    <source>
        <dbReference type="Pfam" id="PF03199"/>
    </source>
</evidence>
<feature type="binding site" evidence="15">
    <location>
        <position position="344"/>
    </location>
    <ligand>
        <name>Mg(2+)</name>
        <dbReference type="ChEBI" id="CHEBI:18420"/>
    </ligand>
</feature>
<organism evidence="17 18">
    <name type="scientific">Dicentrarchus labrax</name>
    <name type="common">European seabass</name>
    <name type="synonym">Morone labrax</name>
    <dbReference type="NCBI Taxonomy" id="13489"/>
    <lineage>
        <taxon>Eukaryota</taxon>
        <taxon>Metazoa</taxon>
        <taxon>Chordata</taxon>
        <taxon>Craniata</taxon>
        <taxon>Vertebrata</taxon>
        <taxon>Euteleostomi</taxon>
        <taxon>Actinopterygii</taxon>
        <taxon>Neopterygii</taxon>
        <taxon>Teleostei</taxon>
        <taxon>Neoteleostei</taxon>
        <taxon>Acanthomorphata</taxon>
        <taxon>Eupercaria</taxon>
        <taxon>Moronidae</taxon>
        <taxon>Dicentrarchus</taxon>
    </lineage>
</organism>
<dbReference type="GO" id="GO:0005829">
    <property type="term" value="C:cytosol"/>
    <property type="evidence" value="ECO:0007669"/>
    <property type="project" value="TreeGrafter"/>
</dbReference>
<feature type="binding site" evidence="14">
    <location>
        <position position="281"/>
    </location>
    <ligand>
        <name>ATP</name>
        <dbReference type="ChEBI" id="CHEBI:30616"/>
    </ligand>
</feature>
<dbReference type="Ensembl" id="ENSDLAT00005028871.2">
    <property type="protein sequence ID" value="ENSDLAP00005027059.2"/>
    <property type="gene ID" value="ENSDLAG00005012020.2"/>
</dbReference>
<dbReference type="FunFam" id="3.30.1490.50:FF:000001">
    <property type="entry name" value="Glutathione synthetase"/>
    <property type="match status" value="1"/>
</dbReference>
<dbReference type="GO" id="GO:0000287">
    <property type="term" value="F:magnesium ion binding"/>
    <property type="evidence" value="ECO:0007669"/>
    <property type="project" value="UniProtKB-UniRule"/>
</dbReference>
<dbReference type="InterPro" id="IPR004887">
    <property type="entry name" value="GSH_synth_subst-bd"/>
</dbReference>
<feature type="binding site" evidence="15">
    <location>
        <position position="112"/>
    </location>
    <ligand>
        <name>Mg(2+)</name>
        <dbReference type="ChEBI" id="CHEBI:18420"/>
    </ligand>
</feature>
<dbReference type="Pfam" id="PF03917">
    <property type="entry name" value="GSH_synth_ATP"/>
    <property type="match status" value="1"/>
</dbReference>
<feature type="binding site" evidence="14">
    <location>
        <position position="434"/>
    </location>
    <ligand>
        <name>ATP</name>
        <dbReference type="ChEBI" id="CHEBI:30616"/>
    </ligand>
</feature>
<evidence type="ECO:0000256" key="14">
    <source>
        <dbReference type="PIRSR" id="PIRSR001558-1"/>
    </source>
</evidence>
<feature type="binding site" evidence="14">
    <location>
        <begin position="374"/>
        <end position="377"/>
    </location>
    <ligand>
        <name>ATP</name>
        <dbReference type="ChEBI" id="CHEBI:30616"/>
    </ligand>
</feature>
<dbReference type="PANTHER" id="PTHR11130">
    <property type="entry name" value="GLUTATHIONE SYNTHETASE"/>
    <property type="match status" value="1"/>
</dbReference>
<dbReference type="Pfam" id="PF03199">
    <property type="entry name" value="GSH_synthase"/>
    <property type="match status" value="1"/>
</dbReference>
<feature type="binding site" evidence="14">
    <location>
        <position position="93"/>
    </location>
    <ligand>
        <name>substrate</name>
    </ligand>
</feature>
<keyword evidence="18" id="KW-1185">Reference proteome</keyword>
<evidence type="ECO:0000256" key="15">
    <source>
        <dbReference type="PIRSR" id="PIRSR001558-2"/>
    </source>
</evidence>
<evidence type="ECO:0000256" key="8">
    <source>
        <dbReference type="ARBA" id="ARBA00022723"/>
    </source>
</evidence>